<feature type="region of interest" description="Disordered" evidence="1">
    <location>
        <begin position="175"/>
        <end position="197"/>
    </location>
</feature>
<keyword evidence="3" id="KW-1185">Reference proteome</keyword>
<name>A0A3N4I266_ASCIM</name>
<accession>A0A3N4I266</accession>
<evidence type="ECO:0000256" key="1">
    <source>
        <dbReference type="SAM" id="MobiDB-lite"/>
    </source>
</evidence>
<dbReference type="AlphaFoldDB" id="A0A3N4I266"/>
<dbReference type="EMBL" id="ML119698">
    <property type="protein sequence ID" value="RPA79496.1"/>
    <property type="molecule type" value="Genomic_DNA"/>
</dbReference>
<organism evidence="2 3">
    <name type="scientific">Ascobolus immersus RN42</name>
    <dbReference type="NCBI Taxonomy" id="1160509"/>
    <lineage>
        <taxon>Eukaryota</taxon>
        <taxon>Fungi</taxon>
        <taxon>Dikarya</taxon>
        <taxon>Ascomycota</taxon>
        <taxon>Pezizomycotina</taxon>
        <taxon>Pezizomycetes</taxon>
        <taxon>Pezizales</taxon>
        <taxon>Ascobolaceae</taxon>
        <taxon>Ascobolus</taxon>
    </lineage>
</organism>
<proteinExistence type="predicted"/>
<gene>
    <name evidence="2" type="ORF">BJ508DRAFT_328218</name>
</gene>
<feature type="compositionally biased region" description="Basic and acidic residues" evidence="1">
    <location>
        <begin position="300"/>
        <end position="311"/>
    </location>
</feature>
<evidence type="ECO:0000313" key="2">
    <source>
        <dbReference type="EMBL" id="RPA79496.1"/>
    </source>
</evidence>
<sequence length="369" mass="41848">MPQNIESTTSSDIWYNPKCGYCKLRFNEEADKLAHLYKDHFTSTYDAYEHKGGYGIPYIVVMRSADFLFHCAVDDCDYSVLHHSIFQTHCEDEHLEQTLTFKKLRLLTNAEKKKFSKSEARRLAQFLYKKETVSVDFVDLIWLLEHPGVGGMPVVGEDPSDGIFSTDFDTIYRETKSSVPQPESPPEPTENASFEERDTMTPTATIIRAIKMEHAVDEAQMSRTTANQPNRSNPTIVSKQAEVLKTETDQSIAQCRTSFIDLTDSDDEEAAAVAPLTRPQPQAIVRKPVAPRARASVKRKRDEEPENETKNLKAAAKAMLHKKVQEEYISTMGDSNGDPAASLKRIEQYRQLYEKTMEIFGSDGCDNRD</sequence>
<evidence type="ECO:0000313" key="3">
    <source>
        <dbReference type="Proteomes" id="UP000275078"/>
    </source>
</evidence>
<feature type="region of interest" description="Disordered" evidence="1">
    <location>
        <begin position="290"/>
        <end position="311"/>
    </location>
</feature>
<protein>
    <submittedName>
        <fullName evidence="2">Uncharacterized protein</fullName>
    </submittedName>
</protein>
<reference evidence="2 3" key="1">
    <citation type="journal article" date="2018" name="Nat. Ecol. Evol.">
        <title>Pezizomycetes genomes reveal the molecular basis of ectomycorrhizal truffle lifestyle.</title>
        <authorList>
            <person name="Murat C."/>
            <person name="Payen T."/>
            <person name="Noel B."/>
            <person name="Kuo A."/>
            <person name="Morin E."/>
            <person name="Chen J."/>
            <person name="Kohler A."/>
            <person name="Krizsan K."/>
            <person name="Balestrini R."/>
            <person name="Da Silva C."/>
            <person name="Montanini B."/>
            <person name="Hainaut M."/>
            <person name="Levati E."/>
            <person name="Barry K.W."/>
            <person name="Belfiori B."/>
            <person name="Cichocki N."/>
            <person name="Clum A."/>
            <person name="Dockter R.B."/>
            <person name="Fauchery L."/>
            <person name="Guy J."/>
            <person name="Iotti M."/>
            <person name="Le Tacon F."/>
            <person name="Lindquist E.A."/>
            <person name="Lipzen A."/>
            <person name="Malagnac F."/>
            <person name="Mello A."/>
            <person name="Molinier V."/>
            <person name="Miyauchi S."/>
            <person name="Poulain J."/>
            <person name="Riccioni C."/>
            <person name="Rubini A."/>
            <person name="Sitrit Y."/>
            <person name="Splivallo R."/>
            <person name="Traeger S."/>
            <person name="Wang M."/>
            <person name="Zifcakova L."/>
            <person name="Wipf D."/>
            <person name="Zambonelli A."/>
            <person name="Paolocci F."/>
            <person name="Nowrousian M."/>
            <person name="Ottonello S."/>
            <person name="Baldrian P."/>
            <person name="Spatafora J.W."/>
            <person name="Henrissat B."/>
            <person name="Nagy L.G."/>
            <person name="Aury J.M."/>
            <person name="Wincker P."/>
            <person name="Grigoriev I.V."/>
            <person name="Bonfante P."/>
            <person name="Martin F.M."/>
        </authorList>
    </citation>
    <scope>NUCLEOTIDE SEQUENCE [LARGE SCALE GENOMIC DNA]</scope>
    <source>
        <strain evidence="2 3">RN42</strain>
    </source>
</reference>
<dbReference type="Proteomes" id="UP000275078">
    <property type="component" value="Unassembled WGS sequence"/>
</dbReference>